<organism evidence="1 2">
    <name type="scientific">Comamonas nitrativorans</name>
    <dbReference type="NCBI Taxonomy" id="108437"/>
    <lineage>
        <taxon>Bacteria</taxon>
        <taxon>Pseudomonadati</taxon>
        <taxon>Pseudomonadota</taxon>
        <taxon>Betaproteobacteria</taxon>
        <taxon>Burkholderiales</taxon>
        <taxon>Comamonadaceae</taxon>
        <taxon>Comamonas</taxon>
    </lineage>
</organism>
<comment type="caution">
    <text evidence="1">The sequence shown here is derived from an EMBL/GenBank/DDBJ whole genome shotgun (WGS) entry which is preliminary data.</text>
</comment>
<keyword evidence="2" id="KW-1185">Reference proteome</keyword>
<name>A0ABV9H1I8_9BURK</name>
<evidence type="ECO:0000313" key="1">
    <source>
        <dbReference type="EMBL" id="MFC4622870.1"/>
    </source>
</evidence>
<gene>
    <name evidence="1" type="ORF">ACFO3A_11665</name>
</gene>
<evidence type="ECO:0000313" key="2">
    <source>
        <dbReference type="Proteomes" id="UP001595967"/>
    </source>
</evidence>
<reference evidence="2" key="1">
    <citation type="journal article" date="2019" name="Int. J. Syst. Evol. Microbiol.">
        <title>The Global Catalogue of Microorganisms (GCM) 10K type strain sequencing project: providing services to taxonomists for standard genome sequencing and annotation.</title>
        <authorList>
            <consortium name="The Broad Institute Genomics Platform"/>
            <consortium name="The Broad Institute Genome Sequencing Center for Infectious Disease"/>
            <person name="Wu L."/>
            <person name="Ma J."/>
        </authorList>
    </citation>
    <scope>NUCLEOTIDE SEQUENCE [LARGE SCALE GENOMIC DNA]</scope>
    <source>
        <strain evidence="2">JCM 11650</strain>
    </source>
</reference>
<accession>A0ABV9H1I8</accession>
<sequence length="148" mass="17226">MAQLFEEQHTRIEAILTAHLLDVVGGDFVQAKQRFTQWRSALDEHIRIENDELLPHVPEGARWAAKVYRLEHDRIALLADEYVQRLQLVLDKPPVDALARRRASLYLLDAIHALRHVIEHHHEREHTALAQELPLELQRQAWAQVPLA</sequence>
<dbReference type="EMBL" id="JBHSEW010000010">
    <property type="protein sequence ID" value="MFC4622870.1"/>
    <property type="molecule type" value="Genomic_DNA"/>
</dbReference>
<dbReference type="Proteomes" id="UP001595967">
    <property type="component" value="Unassembled WGS sequence"/>
</dbReference>
<protein>
    <recommendedName>
        <fullName evidence="3">Hemerythrin-like domain-containing protein</fullName>
    </recommendedName>
</protein>
<dbReference type="RefSeq" id="WP_377726516.1">
    <property type="nucleotide sequence ID" value="NZ_JBHSEW010000010.1"/>
</dbReference>
<proteinExistence type="predicted"/>
<evidence type="ECO:0008006" key="3">
    <source>
        <dbReference type="Google" id="ProtNLM"/>
    </source>
</evidence>